<feature type="binding site" evidence="12">
    <location>
        <position position="303"/>
    </location>
    <ligand>
        <name>Zn(2+)</name>
        <dbReference type="ChEBI" id="CHEBI:29105"/>
        <note>ligand shared between dimeric partners</note>
    </ligand>
</feature>
<evidence type="ECO:0000256" key="5">
    <source>
        <dbReference type="ARBA" id="ARBA00022833"/>
    </source>
</evidence>
<dbReference type="NCBIfam" id="TIGR00068">
    <property type="entry name" value="glyox_I"/>
    <property type="match status" value="2"/>
</dbReference>
<proteinExistence type="inferred from homology"/>
<dbReference type="EMBL" id="ML220130">
    <property type="protein sequence ID" value="TGZ79531.1"/>
    <property type="molecule type" value="Genomic_DNA"/>
</dbReference>
<dbReference type="OrthoDB" id="16820at2759"/>
<dbReference type="UniPathway" id="UPA00619">
    <property type="reaction ID" value="UER00675"/>
</dbReference>
<dbReference type="InterPro" id="IPR037523">
    <property type="entry name" value="VOC_core"/>
</dbReference>
<keyword evidence="6" id="KW-0456">Lyase</keyword>
<keyword evidence="5 12" id="KW-0862">Zinc</keyword>
<feature type="active site" description="Proton donor/acceptor" evidence="11">
    <location>
        <position position="303"/>
    </location>
</feature>
<evidence type="ECO:0000256" key="1">
    <source>
        <dbReference type="ARBA" id="ARBA00005008"/>
    </source>
</evidence>
<dbReference type="FunCoup" id="A0A4S2MQM4">
    <property type="interactions" value="202"/>
</dbReference>
<evidence type="ECO:0000256" key="12">
    <source>
        <dbReference type="PIRSR" id="PIRSR604361-3"/>
    </source>
</evidence>
<sequence length="316" mass="36194">MAHATNTSKYKLNHTMLRVKDPKVSVKFYEENFGMKVISKRDFEEAKFTLYFLAFDSPKAVSHGKNWTDRESVLELTHNWGTESDPEYKINNGNGEENKGFSLITISVDSVRAAVKKLKYNGVKFHGEIVQHPPFSTAVCDDPDGYWVQIMGRGEGGETTDPETYRFKDTMLRVKDPEKSLQFYRSVLGLSLLHTIEMPEAQANLYFFGYRGSTTEVAPEQLLEREGGVGLIWNYGTEKDESFKYHNGNNQPQGFGHLCVSVDDLDAACARFEDLQVNWKKRLTDGRMKSVAFILDPDEYWIEIIQNEGLKKREGW</sequence>
<dbReference type="InterPro" id="IPR004361">
    <property type="entry name" value="Glyoxalase_1"/>
</dbReference>
<dbReference type="AlphaFoldDB" id="A0A4S2MQM4"/>
<dbReference type="PROSITE" id="PS00934">
    <property type="entry name" value="GLYOXALASE_I_1"/>
    <property type="match status" value="1"/>
</dbReference>
<evidence type="ECO:0000256" key="3">
    <source>
        <dbReference type="ARBA" id="ARBA00012081"/>
    </source>
</evidence>
<comment type="cofactor">
    <cofactor evidence="12">
        <name>Zn(2+)</name>
        <dbReference type="ChEBI" id="CHEBI:29105"/>
    </cofactor>
    <text evidence="12">Binds 1 zinc ion per subunit. In the homodimer, two zinc ions are bound between subunits.</text>
</comment>
<organism evidence="14 15">
    <name type="scientific">Ascodesmis nigricans</name>
    <dbReference type="NCBI Taxonomy" id="341454"/>
    <lineage>
        <taxon>Eukaryota</taxon>
        <taxon>Fungi</taxon>
        <taxon>Dikarya</taxon>
        <taxon>Ascomycota</taxon>
        <taxon>Pezizomycotina</taxon>
        <taxon>Pezizomycetes</taxon>
        <taxon>Pezizales</taxon>
        <taxon>Ascodesmidaceae</taxon>
        <taxon>Ascodesmis</taxon>
    </lineage>
</organism>
<dbReference type="STRING" id="341454.A0A4S2MQM4"/>
<keyword evidence="15" id="KW-1185">Reference proteome</keyword>
<dbReference type="SUPFAM" id="SSF54593">
    <property type="entry name" value="Glyoxalase/Bleomycin resistance protein/Dihydroxybiphenyl dioxygenase"/>
    <property type="match status" value="2"/>
</dbReference>
<dbReference type="Proteomes" id="UP000298138">
    <property type="component" value="Unassembled WGS sequence"/>
</dbReference>
<dbReference type="GO" id="GO:0046872">
    <property type="term" value="F:metal ion binding"/>
    <property type="evidence" value="ECO:0007669"/>
    <property type="project" value="UniProtKB-KW"/>
</dbReference>
<evidence type="ECO:0000313" key="14">
    <source>
        <dbReference type="EMBL" id="TGZ79531.1"/>
    </source>
</evidence>
<dbReference type="PROSITE" id="PS51819">
    <property type="entry name" value="VOC"/>
    <property type="match status" value="2"/>
</dbReference>
<reference evidence="14 15" key="1">
    <citation type="submission" date="2019-04" db="EMBL/GenBank/DDBJ databases">
        <title>Comparative genomics and transcriptomics to analyze fruiting body development in filamentous ascomycetes.</title>
        <authorList>
            <consortium name="DOE Joint Genome Institute"/>
            <person name="Lutkenhaus R."/>
            <person name="Traeger S."/>
            <person name="Breuer J."/>
            <person name="Kuo A."/>
            <person name="Lipzen A."/>
            <person name="Pangilinan J."/>
            <person name="Dilworth D."/>
            <person name="Sandor L."/>
            <person name="Poggeler S."/>
            <person name="Barry K."/>
            <person name="Grigoriev I.V."/>
            <person name="Nowrousian M."/>
        </authorList>
    </citation>
    <scope>NUCLEOTIDE SEQUENCE [LARGE SCALE GENOMIC DNA]</scope>
    <source>
        <strain evidence="14 15">CBS 389.68</strain>
    </source>
</reference>
<evidence type="ECO:0000259" key="13">
    <source>
        <dbReference type="PROSITE" id="PS51819"/>
    </source>
</evidence>
<dbReference type="InterPro" id="IPR029068">
    <property type="entry name" value="Glyas_Bleomycin-R_OHBP_Dase"/>
</dbReference>
<comment type="pathway">
    <text evidence="1">Secondary metabolite metabolism; methylglyoxal degradation; (R)-lactate from methylglyoxal: step 1/2.</text>
</comment>
<keyword evidence="4 12" id="KW-0479">Metal-binding</keyword>
<dbReference type="CDD" id="cd07233">
    <property type="entry name" value="GlxI_Zn"/>
    <property type="match status" value="1"/>
</dbReference>
<evidence type="ECO:0000256" key="2">
    <source>
        <dbReference type="ARBA" id="ARBA00010363"/>
    </source>
</evidence>
<protein>
    <recommendedName>
        <fullName evidence="3">lactoylglutathione lyase</fullName>
        <ecNumber evidence="3">4.4.1.5</ecNumber>
    </recommendedName>
    <alternativeName>
        <fullName evidence="8">Aldoketomutase</fullName>
    </alternativeName>
    <alternativeName>
        <fullName evidence="7">Ketone-aldehyde mutase</fullName>
    </alternativeName>
    <alternativeName>
        <fullName evidence="9">Methylglyoxalase</fullName>
    </alternativeName>
    <alternativeName>
        <fullName evidence="10">S-D-lactoylglutathione methylglyoxal lyase</fullName>
    </alternativeName>
</protein>
<name>A0A4S2MQM4_9PEZI</name>
<dbReference type="Gene3D" id="3.10.180.10">
    <property type="entry name" value="2,3-Dihydroxybiphenyl 1,2-Dioxygenase, domain 1"/>
    <property type="match status" value="2"/>
</dbReference>
<dbReference type="InParanoid" id="A0A4S2MQM4"/>
<evidence type="ECO:0000256" key="8">
    <source>
        <dbReference type="ARBA" id="ARBA00030892"/>
    </source>
</evidence>
<feature type="domain" description="VOC" evidence="13">
    <location>
        <begin position="11"/>
        <end position="153"/>
    </location>
</feature>
<evidence type="ECO:0000313" key="15">
    <source>
        <dbReference type="Proteomes" id="UP000298138"/>
    </source>
</evidence>
<evidence type="ECO:0000256" key="6">
    <source>
        <dbReference type="ARBA" id="ARBA00023239"/>
    </source>
</evidence>
<evidence type="ECO:0000256" key="9">
    <source>
        <dbReference type="ARBA" id="ARBA00032460"/>
    </source>
</evidence>
<evidence type="ECO:0000256" key="10">
    <source>
        <dbReference type="ARBA" id="ARBA00033298"/>
    </source>
</evidence>
<evidence type="ECO:0000256" key="11">
    <source>
        <dbReference type="PIRSR" id="PIRSR604361-1"/>
    </source>
</evidence>
<feature type="binding site" evidence="12">
    <location>
        <position position="257"/>
    </location>
    <ligand>
        <name>Zn(2+)</name>
        <dbReference type="ChEBI" id="CHEBI:29105"/>
        <note>ligand shared between dimeric partners</note>
    </ligand>
</feature>
<comment type="similarity">
    <text evidence="2">Belongs to the glyoxalase I family.</text>
</comment>
<evidence type="ECO:0000256" key="4">
    <source>
        <dbReference type="ARBA" id="ARBA00022723"/>
    </source>
</evidence>
<dbReference type="EC" id="4.4.1.5" evidence="3"/>
<gene>
    <name evidence="14" type="ORF">EX30DRAFT_321067</name>
</gene>
<feature type="domain" description="VOC" evidence="13">
    <location>
        <begin position="166"/>
        <end position="307"/>
    </location>
</feature>
<dbReference type="Pfam" id="PF00903">
    <property type="entry name" value="Glyoxalase"/>
    <property type="match status" value="2"/>
</dbReference>
<accession>A0A4S2MQM4</accession>
<evidence type="ECO:0000256" key="7">
    <source>
        <dbReference type="ARBA" id="ARBA00030291"/>
    </source>
</evidence>
<dbReference type="GO" id="GO:0004462">
    <property type="term" value="F:lactoylglutathione lyase activity"/>
    <property type="evidence" value="ECO:0007669"/>
    <property type="project" value="UniProtKB-EC"/>
</dbReference>
<dbReference type="PANTHER" id="PTHR10374">
    <property type="entry name" value="LACTOYLGLUTATHIONE LYASE GLYOXALASE I"/>
    <property type="match status" value="1"/>
</dbReference>
<dbReference type="InterPro" id="IPR018146">
    <property type="entry name" value="Glyoxalase_1_CS"/>
</dbReference>
<dbReference type="InterPro" id="IPR004360">
    <property type="entry name" value="Glyas_Fos-R_dOase_dom"/>
</dbReference>
<dbReference type="PANTHER" id="PTHR10374:SF30">
    <property type="entry name" value="LACTOYLGLUTATHIONE LYASE"/>
    <property type="match status" value="1"/>
</dbReference>